<dbReference type="EMBL" id="FWZT01000005">
    <property type="protein sequence ID" value="SMF13721.1"/>
    <property type="molecule type" value="Genomic_DNA"/>
</dbReference>
<dbReference type="STRING" id="1513793.SAMN06296036_105248"/>
<evidence type="ECO:0000256" key="3">
    <source>
        <dbReference type="RuleBase" id="RU003707"/>
    </source>
</evidence>
<keyword evidence="2" id="KW-0456">Lyase</keyword>
<evidence type="ECO:0000256" key="2">
    <source>
        <dbReference type="ARBA" id="ARBA00023239"/>
    </source>
</evidence>
<sequence length="263" mass="28081">MDVRTEYENLEVSIEEGVTYATINRPKVLNALNEAVIRDLLELIDQTVFPSASRVLVLSGSGDKAFVAGADISAMGKMSSDEILQFTRMGQELTKALEAAPFVTVASVQGFALGGGCELAMACDITIASENALFGQPEVDLGLIPGFGGTQRLARRVGLPMALDILVGGRKLKGQEAFQVGLVSRVVPQEELEDAVDSTIEAILKASPTAIQETKRLTRESLEMPLAQGLASEATTFAQCFQGHEAKEGISAFLEKRKASFSL</sequence>
<dbReference type="AlphaFoldDB" id="A0A1Y6BLC0"/>
<dbReference type="GO" id="GO:0006635">
    <property type="term" value="P:fatty acid beta-oxidation"/>
    <property type="evidence" value="ECO:0007669"/>
    <property type="project" value="TreeGrafter"/>
</dbReference>
<gene>
    <name evidence="4" type="ORF">SAMN06296036_105248</name>
</gene>
<dbReference type="FunFam" id="1.10.12.10:FF:000001">
    <property type="entry name" value="Probable enoyl-CoA hydratase, mitochondrial"/>
    <property type="match status" value="1"/>
</dbReference>
<comment type="similarity">
    <text evidence="1 3">Belongs to the enoyl-CoA hydratase/isomerase family.</text>
</comment>
<dbReference type="InterPro" id="IPR001753">
    <property type="entry name" value="Enoyl-CoA_hydra/iso"/>
</dbReference>
<dbReference type="InterPro" id="IPR029045">
    <property type="entry name" value="ClpP/crotonase-like_dom_sf"/>
</dbReference>
<evidence type="ECO:0000313" key="4">
    <source>
        <dbReference type="EMBL" id="SMF13721.1"/>
    </source>
</evidence>
<dbReference type="InterPro" id="IPR018376">
    <property type="entry name" value="Enoyl-CoA_hyd/isom_CS"/>
</dbReference>
<dbReference type="OrthoDB" id="5290611at2"/>
<evidence type="ECO:0000256" key="1">
    <source>
        <dbReference type="ARBA" id="ARBA00005254"/>
    </source>
</evidence>
<name>A0A1Y6BLC0_9BACT</name>
<dbReference type="PANTHER" id="PTHR11941">
    <property type="entry name" value="ENOYL-COA HYDRATASE-RELATED"/>
    <property type="match status" value="1"/>
</dbReference>
<dbReference type="Gene3D" id="3.90.226.10">
    <property type="entry name" value="2-enoyl-CoA Hydratase, Chain A, domain 1"/>
    <property type="match status" value="1"/>
</dbReference>
<organism evidence="4 5">
    <name type="scientific">Pseudobacteriovorax antillogorgiicola</name>
    <dbReference type="NCBI Taxonomy" id="1513793"/>
    <lineage>
        <taxon>Bacteria</taxon>
        <taxon>Pseudomonadati</taxon>
        <taxon>Bdellovibrionota</taxon>
        <taxon>Oligoflexia</taxon>
        <taxon>Oligoflexales</taxon>
        <taxon>Pseudobacteriovoracaceae</taxon>
        <taxon>Pseudobacteriovorax</taxon>
    </lineage>
</organism>
<dbReference type="RefSeq" id="WP_132317215.1">
    <property type="nucleotide sequence ID" value="NZ_FWZT01000005.1"/>
</dbReference>
<dbReference type="Proteomes" id="UP000192907">
    <property type="component" value="Unassembled WGS sequence"/>
</dbReference>
<dbReference type="Pfam" id="PF00378">
    <property type="entry name" value="ECH_1"/>
    <property type="match status" value="1"/>
</dbReference>
<proteinExistence type="inferred from homology"/>
<protein>
    <submittedName>
        <fullName evidence="4">Short chain enoyl-CoA hydratase</fullName>
    </submittedName>
</protein>
<reference evidence="5" key="1">
    <citation type="submission" date="2017-04" db="EMBL/GenBank/DDBJ databases">
        <authorList>
            <person name="Varghese N."/>
            <person name="Submissions S."/>
        </authorList>
    </citation>
    <scope>NUCLEOTIDE SEQUENCE [LARGE SCALE GENOMIC DNA]</scope>
    <source>
        <strain evidence="5">RKEM611</strain>
    </source>
</reference>
<dbReference type="FunFam" id="3.90.226.10:FF:000009">
    <property type="entry name" value="Carnitinyl-CoA dehydratase"/>
    <property type="match status" value="1"/>
</dbReference>
<dbReference type="GO" id="GO:0016836">
    <property type="term" value="F:hydro-lyase activity"/>
    <property type="evidence" value="ECO:0007669"/>
    <property type="project" value="UniProtKB-ARBA"/>
</dbReference>
<dbReference type="CDD" id="cd06558">
    <property type="entry name" value="crotonase-like"/>
    <property type="match status" value="1"/>
</dbReference>
<dbReference type="PROSITE" id="PS00166">
    <property type="entry name" value="ENOYL_COA_HYDRATASE"/>
    <property type="match status" value="1"/>
</dbReference>
<dbReference type="SUPFAM" id="SSF52096">
    <property type="entry name" value="ClpP/crotonase"/>
    <property type="match status" value="1"/>
</dbReference>
<evidence type="ECO:0000313" key="5">
    <source>
        <dbReference type="Proteomes" id="UP000192907"/>
    </source>
</evidence>
<keyword evidence="5" id="KW-1185">Reference proteome</keyword>
<dbReference type="PANTHER" id="PTHR11941:SF54">
    <property type="entry name" value="ENOYL-COA HYDRATASE, MITOCHONDRIAL"/>
    <property type="match status" value="1"/>
</dbReference>
<accession>A0A1Y6BLC0</accession>